<dbReference type="InParanoid" id="A0A024FV61"/>
<dbReference type="GO" id="GO:0005525">
    <property type="term" value="F:GTP binding"/>
    <property type="evidence" value="ECO:0007669"/>
    <property type="project" value="UniProtKB-KW"/>
</dbReference>
<feature type="compositionally biased region" description="Polar residues" evidence="4">
    <location>
        <begin position="1"/>
        <end position="18"/>
    </location>
</feature>
<evidence type="ECO:0000256" key="2">
    <source>
        <dbReference type="ARBA" id="ARBA00023134"/>
    </source>
</evidence>
<feature type="region of interest" description="Disordered" evidence="4">
    <location>
        <begin position="1"/>
        <end position="35"/>
    </location>
</feature>
<reference evidence="5 6" key="1">
    <citation type="submission" date="2012-05" db="EMBL/GenBank/DDBJ databases">
        <title>Recombination and specialization in a pathogen metapopulation.</title>
        <authorList>
            <person name="Gardiner A."/>
            <person name="Kemen E."/>
            <person name="Schultz-Larsen T."/>
            <person name="MacLean D."/>
            <person name="Van Oosterhout C."/>
            <person name="Jones J.D.G."/>
        </authorList>
    </citation>
    <scope>NUCLEOTIDE SEQUENCE [LARGE SCALE GENOMIC DNA]</scope>
    <source>
        <strain evidence="5 6">Ac Nc2</strain>
    </source>
</reference>
<dbReference type="SUPFAM" id="SSF52540">
    <property type="entry name" value="P-loop containing nucleoside triphosphate hydrolases"/>
    <property type="match status" value="1"/>
</dbReference>
<evidence type="ECO:0000256" key="4">
    <source>
        <dbReference type="SAM" id="MobiDB-lite"/>
    </source>
</evidence>
<sequence>MSPTTNSNGTPSAPTPVSSDAVHERDTASPAVVHERSDEVTTRILASIVDLQARMTQIEVSQLKRDEDEHMIGAIESGMFRSALYNGRGELDKSAQVYPQGAARNAASQIHELRMKLEAQKAMRFPDERKKRLTIRKFDGSGFLDWRRIFMRQVQYAKAACGFDWSEHVKTDLLGHYLSGTAERYYKNQVEIWWYQTPTLAHVMERSSDIQDKYHSIPVDEDEELISVPVIVAANKNDCKDAHPISAMEELFQIQKLTSTPGKLVSVSAIIKDGSHAAIQWILYHVRKIERFLTQ</sequence>
<keyword evidence="1 3" id="KW-0547">Nucleotide-binding</keyword>
<accession>A0A024FV61</accession>
<keyword evidence="2 3" id="KW-0342">GTP-binding</keyword>
<evidence type="ECO:0000313" key="5">
    <source>
        <dbReference type="EMBL" id="CCI10529.1"/>
    </source>
</evidence>
<feature type="compositionally biased region" description="Basic and acidic residues" evidence="4">
    <location>
        <begin position="21"/>
        <end position="35"/>
    </location>
</feature>
<gene>
    <name evidence="5" type="ORF">BN9_105620</name>
</gene>
<dbReference type="OrthoDB" id="163382at2759"/>
<organism evidence="5 6">
    <name type="scientific">Albugo candida</name>
    <dbReference type="NCBI Taxonomy" id="65357"/>
    <lineage>
        <taxon>Eukaryota</taxon>
        <taxon>Sar</taxon>
        <taxon>Stramenopiles</taxon>
        <taxon>Oomycota</taxon>
        <taxon>Peronosporomycetes</taxon>
        <taxon>Albuginales</taxon>
        <taxon>Albuginaceae</taxon>
        <taxon>Albugo</taxon>
    </lineage>
</organism>
<dbReference type="InterPro" id="IPR006689">
    <property type="entry name" value="Small_GTPase_ARF/SAR"/>
</dbReference>
<evidence type="ECO:0000313" key="6">
    <source>
        <dbReference type="Proteomes" id="UP000053237"/>
    </source>
</evidence>
<dbReference type="Proteomes" id="UP000053237">
    <property type="component" value="Unassembled WGS sequence"/>
</dbReference>
<keyword evidence="6" id="KW-1185">Reference proteome</keyword>
<dbReference type="Pfam" id="PF00025">
    <property type="entry name" value="Arf"/>
    <property type="match status" value="1"/>
</dbReference>
<evidence type="ECO:0000256" key="1">
    <source>
        <dbReference type="ARBA" id="ARBA00022741"/>
    </source>
</evidence>
<evidence type="ECO:0000256" key="3">
    <source>
        <dbReference type="PIRSR" id="PIRSR606689-1"/>
    </source>
</evidence>
<protein>
    <submittedName>
        <fullName evidence="5">Uncharacterized protein</fullName>
    </submittedName>
</protein>
<dbReference type="Gene3D" id="3.40.50.300">
    <property type="entry name" value="P-loop containing nucleotide triphosphate hydrolases"/>
    <property type="match status" value="1"/>
</dbReference>
<name>A0A024FV61_9STRA</name>
<dbReference type="InterPro" id="IPR027417">
    <property type="entry name" value="P-loop_NTPase"/>
</dbReference>
<feature type="binding site" evidence="3">
    <location>
        <begin position="235"/>
        <end position="238"/>
    </location>
    <ligand>
        <name>GTP</name>
        <dbReference type="ChEBI" id="CHEBI:37565"/>
    </ligand>
</feature>
<comment type="caution">
    <text evidence="5">The sequence shown here is derived from an EMBL/GenBank/DDBJ whole genome shotgun (WGS) entry which is preliminary data.</text>
</comment>
<dbReference type="EMBL" id="CAIX01000285">
    <property type="protein sequence ID" value="CCI10529.1"/>
    <property type="molecule type" value="Genomic_DNA"/>
</dbReference>
<dbReference type="GO" id="GO:0003924">
    <property type="term" value="F:GTPase activity"/>
    <property type="evidence" value="ECO:0007669"/>
    <property type="project" value="InterPro"/>
</dbReference>
<dbReference type="AlphaFoldDB" id="A0A024FV61"/>
<proteinExistence type="predicted"/>